<evidence type="ECO:0000256" key="4">
    <source>
        <dbReference type="ARBA" id="ARBA00022970"/>
    </source>
</evidence>
<dbReference type="InterPro" id="IPR000709">
    <property type="entry name" value="Leu_Ile_Val-bd"/>
</dbReference>
<dbReference type="InterPro" id="IPR028081">
    <property type="entry name" value="Leu-bd"/>
</dbReference>
<dbReference type="PANTHER" id="PTHR47151:SF2">
    <property type="entry name" value="AMINO ACID BINDING PROTEIN"/>
    <property type="match status" value="1"/>
</dbReference>
<feature type="signal peptide" evidence="5">
    <location>
        <begin position="1"/>
        <end position="22"/>
    </location>
</feature>
<dbReference type="EMBL" id="BAAAPB010000002">
    <property type="protein sequence ID" value="GAA1960989.1"/>
    <property type="molecule type" value="Genomic_DNA"/>
</dbReference>
<dbReference type="RefSeq" id="WP_344044764.1">
    <property type="nucleotide sequence ID" value="NZ_BAAAPB010000002.1"/>
</dbReference>
<evidence type="ECO:0000256" key="3">
    <source>
        <dbReference type="ARBA" id="ARBA00022729"/>
    </source>
</evidence>
<dbReference type="SUPFAM" id="SSF53822">
    <property type="entry name" value="Periplasmic binding protein-like I"/>
    <property type="match status" value="1"/>
</dbReference>
<dbReference type="InterPro" id="IPR028082">
    <property type="entry name" value="Peripla_BP_I"/>
</dbReference>
<keyword evidence="4" id="KW-0029">Amino-acid transport</keyword>
<keyword evidence="2" id="KW-0813">Transport</keyword>
<evidence type="ECO:0000256" key="2">
    <source>
        <dbReference type="ARBA" id="ARBA00022448"/>
    </source>
</evidence>
<comment type="caution">
    <text evidence="7">The sequence shown here is derived from an EMBL/GenBank/DDBJ whole genome shotgun (WGS) entry which is preliminary data.</text>
</comment>
<feature type="chain" id="PRO_5045627613" evidence="5">
    <location>
        <begin position="23"/>
        <end position="385"/>
    </location>
</feature>
<dbReference type="Pfam" id="PF13458">
    <property type="entry name" value="Peripla_BP_6"/>
    <property type="match status" value="1"/>
</dbReference>
<keyword evidence="8" id="KW-1185">Reference proteome</keyword>
<evidence type="ECO:0000256" key="1">
    <source>
        <dbReference type="ARBA" id="ARBA00010062"/>
    </source>
</evidence>
<reference evidence="7 8" key="1">
    <citation type="journal article" date="2019" name="Int. J. Syst. Evol. Microbiol.">
        <title>The Global Catalogue of Microorganisms (GCM) 10K type strain sequencing project: providing services to taxonomists for standard genome sequencing and annotation.</title>
        <authorList>
            <consortium name="The Broad Institute Genomics Platform"/>
            <consortium name="The Broad Institute Genome Sequencing Center for Infectious Disease"/>
            <person name="Wu L."/>
            <person name="Ma J."/>
        </authorList>
    </citation>
    <scope>NUCLEOTIDE SEQUENCE [LARGE SCALE GENOMIC DNA]</scope>
    <source>
        <strain evidence="7 8">JCM 15309</strain>
    </source>
</reference>
<dbReference type="Proteomes" id="UP001500571">
    <property type="component" value="Unassembled WGS sequence"/>
</dbReference>
<comment type="similarity">
    <text evidence="1">Belongs to the leucine-binding protein family.</text>
</comment>
<accession>A0ABN2QZR4</accession>
<evidence type="ECO:0000256" key="5">
    <source>
        <dbReference type="SAM" id="SignalP"/>
    </source>
</evidence>
<dbReference type="PROSITE" id="PS51257">
    <property type="entry name" value="PROKAR_LIPOPROTEIN"/>
    <property type="match status" value="1"/>
</dbReference>
<sequence length="385" mass="39483">MRRNKWLGIGAVAISVGLAVSACGTTDNKSGGSSNSKGVTANIGVMGALSGANASVVIPSVNGAQMALDAWSAKHPDDHIKLVKFDSEGDPAKATPLATKMATDKSFLGVIGGAFSGETRATKSIFGGAGLTMISQSATATDLTLTDPAPTFHRVVGYDEIQGAAIAKYIQSVLNGKKVFVVDDSSTYGQPLADKVKSVLGSAVTGSDKAQTGQTDFSAIVSKAKAANADVVFYAGYAAEAGPFLKQLRDGGVKSKFIGGDGLYGSDFPKAAGSAAEGAIVTCPCVPAEKVGGTFAQDYQKKFGEAPGAYAGEGYDAMTIFLKAFESGANTRAAVEKFVDSYQGQGLTKTYKFDDKGDVAEANVVVWAYKVQGGALVPDQEISLS</sequence>
<keyword evidence="3 5" id="KW-0732">Signal</keyword>
<dbReference type="Gene3D" id="3.40.50.2300">
    <property type="match status" value="2"/>
</dbReference>
<evidence type="ECO:0000313" key="8">
    <source>
        <dbReference type="Proteomes" id="UP001500571"/>
    </source>
</evidence>
<protein>
    <submittedName>
        <fullName evidence="7">Branched-chain amino acid ABC transporter substrate-binding protein</fullName>
    </submittedName>
</protein>
<dbReference type="PRINTS" id="PR00337">
    <property type="entry name" value="LEUILEVALBP"/>
</dbReference>
<proteinExistence type="inferred from homology"/>
<name>A0ABN2QZR4_9ACTN</name>
<feature type="domain" description="Leucine-binding protein" evidence="6">
    <location>
        <begin position="42"/>
        <end position="364"/>
    </location>
</feature>
<evidence type="ECO:0000313" key="7">
    <source>
        <dbReference type="EMBL" id="GAA1960989.1"/>
    </source>
</evidence>
<organism evidence="7 8">
    <name type="scientific">Nocardioides panacihumi</name>
    <dbReference type="NCBI Taxonomy" id="400774"/>
    <lineage>
        <taxon>Bacteria</taxon>
        <taxon>Bacillati</taxon>
        <taxon>Actinomycetota</taxon>
        <taxon>Actinomycetes</taxon>
        <taxon>Propionibacteriales</taxon>
        <taxon>Nocardioidaceae</taxon>
        <taxon>Nocardioides</taxon>
    </lineage>
</organism>
<dbReference type="PANTHER" id="PTHR47151">
    <property type="entry name" value="LEU/ILE/VAL-BINDING ABC TRANSPORTER SUBUNIT"/>
    <property type="match status" value="1"/>
</dbReference>
<gene>
    <name evidence="7" type="ORF">GCM10009798_20930</name>
</gene>
<dbReference type="CDD" id="cd06342">
    <property type="entry name" value="PBP1_ABC_LIVBP-like"/>
    <property type="match status" value="1"/>
</dbReference>
<evidence type="ECO:0000259" key="6">
    <source>
        <dbReference type="Pfam" id="PF13458"/>
    </source>
</evidence>